<proteinExistence type="predicted"/>
<dbReference type="EMBL" id="JANJQO010002738">
    <property type="protein sequence ID" value="KAJ2966111.1"/>
    <property type="molecule type" value="Genomic_DNA"/>
</dbReference>
<protein>
    <submittedName>
        <fullName evidence="1">Uncharacterized protein</fullName>
    </submittedName>
</protein>
<evidence type="ECO:0000313" key="2">
    <source>
        <dbReference type="Proteomes" id="UP001143910"/>
    </source>
</evidence>
<evidence type="ECO:0000313" key="1">
    <source>
        <dbReference type="EMBL" id="KAJ2966111.1"/>
    </source>
</evidence>
<accession>A0ACC1MIE4</accession>
<gene>
    <name evidence="1" type="ORF">NQ176_g10300</name>
</gene>
<reference evidence="1" key="1">
    <citation type="submission" date="2022-08" db="EMBL/GenBank/DDBJ databases">
        <title>Genome Sequence of Lecanicillium fungicola.</title>
        <authorList>
            <person name="Buettner E."/>
        </authorList>
    </citation>
    <scope>NUCLEOTIDE SEQUENCE</scope>
    <source>
        <strain evidence="1">Babe33</strain>
    </source>
</reference>
<sequence length="668" mass="74574">MWLDRLAGQTSGSGSSTPQSVSRSYSPLPRRTSSNLSPYVTSQRQGHSPRGSSLSLVSSDSSISLLASSRRPNGSGLKQSSAPAAYPSSSIETLEKLLGTASSSTAADEFEIVDSDFDLDFDFGDLSLNELAALHDDSNDVPQVTRRCQKLSDYATDQAKFEDLHRSITACDDILSSVETNLTSFRNDLATVSADIESLQDRSTALNKRLENRKEVEKALSPLVEELSVSPEIITKIATGHVDESWPKLLTELDRRATSHKRKADEPQQVKASSDLGPLLEKLVQKAVERIRDFIVTQIKALRSPNINAQIIQQQRFLKFKDLYSFLHKYHSQLAEEIALAYMNTMRWYYLTQFSRYEKSLGKLKLHVLDKNDALSHEEMTRMASVLSSTRVAGPPHDAFNIGRRMDVIKAGDQPALASFLAEEDKTTHYLEVPFRSFNLALIDNAAAEYTFLATYFSPSLSFSHISKKFNYIFDPTFELGQALSKTLIADTYDALGVLLCIRLNQHFAFELQRRRVPAGDNYVNATNMLLWPRLQVIMDRHCESVRQLTNSTPAKASKSAADQAKVSAAPHQVTQRFGQLLHGFLSLSAEAGDDEPVAASLQRLRTDVEGFLTRFGNSFGSDKRKTARFMYNNYSLILTIISDTTGKMADEQQQHFEELKTAYQDGD</sequence>
<name>A0ACC1MIE4_9HYPO</name>
<comment type="caution">
    <text evidence="1">The sequence shown here is derived from an EMBL/GenBank/DDBJ whole genome shotgun (WGS) entry which is preliminary data.</text>
</comment>
<organism evidence="1 2">
    <name type="scientific">Zarea fungicola</name>
    <dbReference type="NCBI Taxonomy" id="93591"/>
    <lineage>
        <taxon>Eukaryota</taxon>
        <taxon>Fungi</taxon>
        <taxon>Dikarya</taxon>
        <taxon>Ascomycota</taxon>
        <taxon>Pezizomycotina</taxon>
        <taxon>Sordariomycetes</taxon>
        <taxon>Hypocreomycetidae</taxon>
        <taxon>Hypocreales</taxon>
        <taxon>Cordycipitaceae</taxon>
        <taxon>Zarea</taxon>
    </lineage>
</organism>
<dbReference type="Proteomes" id="UP001143910">
    <property type="component" value="Unassembled WGS sequence"/>
</dbReference>
<keyword evidence="2" id="KW-1185">Reference proteome</keyword>